<dbReference type="PANTHER" id="PTHR23138:SF94">
    <property type="entry name" value="RAN BINDING PROTEIN 1"/>
    <property type="match status" value="1"/>
</dbReference>
<dbReference type="SUPFAM" id="SSF50729">
    <property type="entry name" value="PH domain-like"/>
    <property type="match status" value="1"/>
</dbReference>
<dbReference type="CDD" id="cd13179">
    <property type="entry name" value="RanBD_RanBP1"/>
    <property type="match status" value="1"/>
</dbReference>
<evidence type="ECO:0000313" key="4">
    <source>
        <dbReference type="Proteomes" id="UP000838412"/>
    </source>
</evidence>
<reference evidence="3" key="1">
    <citation type="submission" date="2022-01" db="EMBL/GenBank/DDBJ databases">
        <authorList>
            <person name="Braso-Vives M."/>
        </authorList>
    </citation>
    <scope>NUCLEOTIDE SEQUENCE</scope>
</reference>
<dbReference type="Proteomes" id="UP000838412">
    <property type="component" value="Chromosome 1"/>
</dbReference>
<dbReference type="PROSITE" id="PS50196">
    <property type="entry name" value="RANBD1"/>
    <property type="match status" value="1"/>
</dbReference>
<dbReference type="Pfam" id="PF00638">
    <property type="entry name" value="Ran_BP1"/>
    <property type="match status" value="1"/>
</dbReference>
<dbReference type="InterPro" id="IPR045256">
    <property type="entry name" value="RanBP1_RanBD"/>
</dbReference>
<protein>
    <submittedName>
        <fullName evidence="3">RANBP1 protein</fullName>
    </submittedName>
</protein>
<dbReference type="AlphaFoldDB" id="A0A8J9VV96"/>
<feature type="region of interest" description="Disordered" evidence="1">
    <location>
        <begin position="155"/>
        <end position="227"/>
    </location>
</feature>
<dbReference type="FunFam" id="2.30.29.30:FF:000136">
    <property type="entry name" value="Ran-specific GTPase-activating protein-like"/>
    <property type="match status" value="1"/>
</dbReference>
<dbReference type="InterPro" id="IPR045255">
    <property type="entry name" value="RanBP1-like"/>
</dbReference>
<feature type="domain" description="RanBD1" evidence="2">
    <location>
        <begin position="17"/>
        <end position="156"/>
    </location>
</feature>
<name>A0A8J9VV96_BRALA</name>
<evidence type="ECO:0000313" key="3">
    <source>
        <dbReference type="EMBL" id="CAH1232713.1"/>
    </source>
</evidence>
<dbReference type="SMART" id="SM00160">
    <property type="entry name" value="RanBD"/>
    <property type="match status" value="1"/>
</dbReference>
<dbReference type="EMBL" id="OV696686">
    <property type="protein sequence ID" value="CAH1232713.1"/>
    <property type="molecule type" value="Genomic_DNA"/>
</dbReference>
<accession>A0A8J9VV96</accession>
<evidence type="ECO:0000256" key="1">
    <source>
        <dbReference type="SAM" id="MobiDB-lite"/>
    </source>
</evidence>
<gene>
    <name evidence="3" type="primary">RANBP1</name>
    <name evidence="3" type="ORF">BLAG_LOCUS1704</name>
</gene>
<sequence>MADEKHDEVTPSSPDIHFEPIVKLPAVEIKTLEEEEEVLFTMRAKLFRYASEADPAEWKERGVGEVKILQHKTDMGKIRVLMRRDKTLKICANHYITPYMELKPNCGSDRAWVWSVTADFADEEPKAELLAIRFANAENASKFKNQFEEAKDLVRERLETKGEEKADSGTESGKEEDSDEVAEKLGELTVSDDKKSGEEKAETEGTEKEEKKTEETKKEEAGEEKKE</sequence>
<dbReference type="OrthoDB" id="2357150at2759"/>
<dbReference type="GO" id="GO:0006913">
    <property type="term" value="P:nucleocytoplasmic transport"/>
    <property type="evidence" value="ECO:0007669"/>
    <property type="project" value="InterPro"/>
</dbReference>
<proteinExistence type="predicted"/>
<dbReference type="PANTHER" id="PTHR23138">
    <property type="entry name" value="RAN BINDING PROTEIN"/>
    <property type="match status" value="1"/>
</dbReference>
<keyword evidence="4" id="KW-1185">Reference proteome</keyword>
<dbReference type="GO" id="GO:0005096">
    <property type="term" value="F:GTPase activator activity"/>
    <property type="evidence" value="ECO:0007669"/>
    <property type="project" value="TreeGrafter"/>
</dbReference>
<dbReference type="InterPro" id="IPR011993">
    <property type="entry name" value="PH-like_dom_sf"/>
</dbReference>
<organism evidence="3 4">
    <name type="scientific">Branchiostoma lanceolatum</name>
    <name type="common">Common lancelet</name>
    <name type="synonym">Amphioxus lanceolatum</name>
    <dbReference type="NCBI Taxonomy" id="7740"/>
    <lineage>
        <taxon>Eukaryota</taxon>
        <taxon>Metazoa</taxon>
        <taxon>Chordata</taxon>
        <taxon>Cephalochordata</taxon>
        <taxon>Leptocardii</taxon>
        <taxon>Amphioxiformes</taxon>
        <taxon>Branchiostomatidae</taxon>
        <taxon>Branchiostoma</taxon>
    </lineage>
</organism>
<dbReference type="InterPro" id="IPR000156">
    <property type="entry name" value="Ran_bind_dom"/>
</dbReference>
<dbReference type="GO" id="GO:0005643">
    <property type="term" value="C:nuclear pore"/>
    <property type="evidence" value="ECO:0007669"/>
    <property type="project" value="TreeGrafter"/>
</dbReference>
<evidence type="ECO:0000259" key="2">
    <source>
        <dbReference type="PROSITE" id="PS50196"/>
    </source>
</evidence>
<dbReference type="Gene3D" id="2.30.29.30">
    <property type="entry name" value="Pleckstrin-homology domain (PH domain)/Phosphotyrosine-binding domain (PTB)"/>
    <property type="match status" value="1"/>
</dbReference>
<dbReference type="GO" id="GO:0005737">
    <property type="term" value="C:cytoplasm"/>
    <property type="evidence" value="ECO:0007669"/>
    <property type="project" value="TreeGrafter"/>
</dbReference>